<feature type="non-terminal residue" evidence="1">
    <location>
        <position position="1"/>
    </location>
</feature>
<comment type="caution">
    <text evidence="1">The sequence shown here is derived from an EMBL/GenBank/DDBJ whole genome shotgun (WGS) entry which is preliminary data.</text>
</comment>
<accession>A0AAD7ZX89</accession>
<reference evidence="1" key="2">
    <citation type="submission" date="2023-05" db="EMBL/GenBank/DDBJ databases">
        <authorList>
            <person name="Fouks B."/>
        </authorList>
    </citation>
    <scope>NUCLEOTIDE SEQUENCE</scope>
    <source>
        <strain evidence="1">Stay&amp;Tobe</strain>
        <tissue evidence="1">Testes</tissue>
    </source>
</reference>
<dbReference type="Proteomes" id="UP001233999">
    <property type="component" value="Unassembled WGS sequence"/>
</dbReference>
<proteinExistence type="predicted"/>
<sequence>YKLLIHKIFEDIPRYTVLFITNVNSLGAIVNFTMEFINIVTGWSGSAHNSL</sequence>
<name>A0AAD7ZX89_DIPPU</name>
<feature type="non-terminal residue" evidence="1">
    <location>
        <position position="51"/>
    </location>
</feature>
<evidence type="ECO:0000313" key="1">
    <source>
        <dbReference type="EMBL" id="KAJ9588396.1"/>
    </source>
</evidence>
<evidence type="ECO:0000313" key="2">
    <source>
        <dbReference type="Proteomes" id="UP001233999"/>
    </source>
</evidence>
<keyword evidence="2" id="KW-1185">Reference proteome</keyword>
<organism evidence="1 2">
    <name type="scientific">Diploptera punctata</name>
    <name type="common">Pacific beetle cockroach</name>
    <dbReference type="NCBI Taxonomy" id="6984"/>
    <lineage>
        <taxon>Eukaryota</taxon>
        <taxon>Metazoa</taxon>
        <taxon>Ecdysozoa</taxon>
        <taxon>Arthropoda</taxon>
        <taxon>Hexapoda</taxon>
        <taxon>Insecta</taxon>
        <taxon>Pterygota</taxon>
        <taxon>Neoptera</taxon>
        <taxon>Polyneoptera</taxon>
        <taxon>Dictyoptera</taxon>
        <taxon>Blattodea</taxon>
        <taxon>Blaberoidea</taxon>
        <taxon>Blaberidae</taxon>
        <taxon>Diplopterinae</taxon>
        <taxon>Diploptera</taxon>
    </lineage>
</organism>
<gene>
    <name evidence="1" type="ORF">L9F63_018238</name>
</gene>
<dbReference type="EMBL" id="JASPKZ010005684">
    <property type="protein sequence ID" value="KAJ9588396.1"/>
    <property type="molecule type" value="Genomic_DNA"/>
</dbReference>
<dbReference type="AlphaFoldDB" id="A0AAD7ZX89"/>
<protein>
    <submittedName>
        <fullName evidence="1">Uncharacterized protein</fullName>
    </submittedName>
</protein>
<reference evidence="1" key="1">
    <citation type="journal article" date="2023" name="IScience">
        <title>Live-bearing cockroach genome reveals convergent evolutionary mechanisms linked to viviparity in insects and beyond.</title>
        <authorList>
            <person name="Fouks B."/>
            <person name="Harrison M.C."/>
            <person name="Mikhailova A.A."/>
            <person name="Marchal E."/>
            <person name="English S."/>
            <person name="Carruthers M."/>
            <person name="Jennings E.C."/>
            <person name="Chiamaka E.L."/>
            <person name="Frigard R.A."/>
            <person name="Pippel M."/>
            <person name="Attardo G.M."/>
            <person name="Benoit J.B."/>
            <person name="Bornberg-Bauer E."/>
            <person name="Tobe S.S."/>
        </authorList>
    </citation>
    <scope>NUCLEOTIDE SEQUENCE</scope>
    <source>
        <strain evidence="1">Stay&amp;Tobe</strain>
    </source>
</reference>